<evidence type="ECO:0000313" key="2">
    <source>
        <dbReference type="Proteomes" id="UP000680866"/>
    </source>
</evidence>
<dbReference type="Proteomes" id="UP000680866">
    <property type="component" value="Chromosome"/>
</dbReference>
<evidence type="ECO:0000313" key="1">
    <source>
        <dbReference type="EMBL" id="BCJ67017.1"/>
    </source>
</evidence>
<sequence>MPQDNPYLANPRWAVAERVAEAARRRFPADVLAIGAYGRLAHGDDDETTGVDLVVVTYRESGGPRPTRRRIDGVLVGLDVVDADRHLRRAHTLDTGWPLAADRYVTTRPLYDPTDWLDKLRDAHLGRLAQARAPEFSALAREAWCEAASAHALANRLAAWYDTDGALVGLGVARLAAANVVGLLTRTYFRDGADAVRRAGLAGADLTELGEVLRTQAGELAARGRPVDGSVGDLFDV</sequence>
<dbReference type="EMBL" id="AP023359">
    <property type="protein sequence ID" value="BCJ67017.1"/>
    <property type="molecule type" value="Genomic_DNA"/>
</dbReference>
<reference evidence="1" key="1">
    <citation type="submission" date="2020-08" db="EMBL/GenBank/DDBJ databases">
        <title>Whole genome shotgun sequence of Polymorphospora rubra NBRC 101157.</title>
        <authorList>
            <person name="Komaki H."/>
            <person name="Tamura T."/>
        </authorList>
    </citation>
    <scope>NUCLEOTIDE SEQUENCE</scope>
    <source>
        <strain evidence="1">NBRC 101157</strain>
    </source>
</reference>
<dbReference type="AlphaFoldDB" id="A0A810N0W3"/>
<keyword evidence="2" id="KW-1185">Reference proteome</keyword>
<dbReference type="KEGG" id="pry:Prubr_40380"/>
<evidence type="ECO:0008006" key="3">
    <source>
        <dbReference type="Google" id="ProtNLM"/>
    </source>
</evidence>
<gene>
    <name evidence="1" type="ORF">Prubr_40380</name>
</gene>
<name>A0A810N0W3_9ACTN</name>
<dbReference type="InterPro" id="IPR043519">
    <property type="entry name" value="NT_sf"/>
</dbReference>
<accession>A0A810N0W3</accession>
<proteinExistence type="predicted"/>
<organism evidence="1 2">
    <name type="scientific">Polymorphospora rubra</name>
    <dbReference type="NCBI Taxonomy" id="338584"/>
    <lineage>
        <taxon>Bacteria</taxon>
        <taxon>Bacillati</taxon>
        <taxon>Actinomycetota</taxon>
        <taxon>Actinomycetes</taxon>
        <taxon>Micromonosporales</taxon>
        <taxon>Micromonosporaceae</taxon>
        <taxon>Polymorphospora</taxon>
    </lineage>
</organism>
<dbReference type="RefSeq" id="WP_212816413.1">
    <property type="nucleotide sequence ID" value="NZ_AP023359.1"/>
</dbReference>
<protein>
    <recommendedName>
        <fullName evidence="3">Nucleotidyltransferase domain-containing protein</fullName>
    </recommendedName>
</protein>
<dbReference type="SUPFAM" id="SSF81301">
    <property type="entry name" value="Nucleotidyltransferase"/>
    <property type="match status" value="1"/>
</dbReference>
<dbReference type="Gene3D" id="3.30.460.10">
    <property type="entry name" value="Beta Polymerase, domain 2"/>
    <property type="match status" value="1"/>
</dbReference>